<keyword evidence="1" id="KW-1185">Reference proteome</keyword>
<evidence type="ECO:0000313" key="2">
    <source>
        <dbReference type="WBParaSite" id="ACRNAN_scaffold1513.g12081.t1"/>
    </source>
</evidence>
<dbReference type="Proteomes" id="UP000887540">
    <property type="component" value="Unplaced"/>
</dbReference>
<accession>A0A914CVA4</accession>
<evidence type="ECO:0000313" key="1">
    <source>
        <dbReference type="Proteomes" id="UP000887540"/>
    </source>
</evidence>
<reference evidence="2" key="1">
    <citation type="submission" date="2022-11" db="UniProtKB">
        <authorList>
            <consortium name="WormBaseParasite"/>
        </authorList>
    </citation>
    <scope>IDENTIFICATION</scope>
</reference>
<name>A0A914CVA4_9BILA</name>
<protein>
    <submittedName>
        <fullName evidence="2">Uncharacterized protein</fullName>
    </submittedName>
</protein>
<dbReference type="WBParaSite" id="ACRNAN_scaffold1513.g12081.t1">
    <property type="protein sequence ID" value="ACRNAN_scaffold1513.g12081.t1"/>
    <property type="gene ID" value="ACRNAN_scaffold1513.g12081"/>
</dbReference>
<sequence length="71" mass="8502">MEYRIELMCRWKPERVSADMTLGIIQEDKGVKQEEKKKMSVLFVNAKGVETLQEELEEVLRTYENFILPFY</sequence>
<proteinExistence type="predicted"/>
<dbReference type="AlphaFoldDB" id="A0A914CVA4"/>
<organism evidence="1 2">
    <name type="scientific">Acrobeloides nanus</name>
    <dbReference type="NCBI Taxonomy" id="290746"/>
    <lineage>
        <taxon>Eukaryota</taxon>
        <taxon>Metazoa</taxon>
        <taxon>Ecdysozoa</taxon>
        <taxon>Nematoda</taxon>
        <taxon>Chromadorea</taxon>
        <taxon>Rhabditida</taxon>
        <taxon>Tylenchina</taxon>
        <taxon>Cephalobomorpha</taxon>
        <taxon>Cephaloboidea</taxon>
        <taxon>Cephalobidae</taxon>
        <taxon>Acrobeloides</taxon>
    </lineage>
</organism>